<accession>A0A916S6X4</accession>
<dbReference type="EMBL" id="BMHH01000003">
    <property type="protein sequence ID" value="GGA85884.1"/>
    <property type="molecule type" value="Genomic_DNA"/>
</dbReference>
<evidence type="ECO:0000313" key="3">
    <source>
        <dbReference type="EMBL" id="GGA85884.1"/>
    </source>
</evidence>
<evidence type="ECO:0000256" key="1">
    <source>
        <dbReference type="SAM" id="MobiDB-lite"/>
    </source>
</evidence>
<organism evidence="3 4">
    <name type="scientific">Brucella endophytica</name>
    <dbReference type="NCBI Taxonomy" id="1963359"/>
    <lineage>
        <taxon>Bacteria</taxon>
        <taxon>Pseudomonadati</taxon>
        <taxon>Pseudomonadota</taxon>
        <taxon>Alphaproteobacteria</taxon>
        <taxon>Hyphomicrobiales</taxon>
        <taxon>Brucellaceae</taxon>
        <taxon>Brucella/Ochrobactrum group</taxon>
        <taxon>Brucella</taxon>
    </lineage>
</organism>
<evidence type="ECO:0000313" key="4">
    <source>
        <dbReference type="Proteomes" id="UP000646478"/>
    </source>
</evidence>
<feature type="region of interest" description="Disordered" evidence="1">
    <location>
        <begin position="24"/>
        <end position="69"/>
    </location>
</feature>
<name>A0A916S6X4_9HYPH</name>
<feature type="chain" id="PRO_5037517090" evidence="2">
    <location>
        <begin position="24"/>
        <end position="112"/>
    </location>
</feature>
<proteinExistence type="predicted"/>
<reference evidence="3" key="2">
    <citation type="submission" date="2020-09" db="EMBL/GenBank/DDBJ databases">
        <authorList>
            <person name="Sun Q."/>
            <person name="Zhou Y."/>
        </authorList>
    </citation>
    <scope>NUCLEOTIDE SEQUENCE</scope>
    <source>
        <strain evidence="3">CGMCC 1.15082</strain>
    </source>
</reference>
<sequence length="112" mass="11979">MLDLKTTAAALLALSMSAGVALAQNAPSGDEGGRTFPRPETFGPTEPNRGVEQPALDTAPTGSIRNDDFNARWQAMTPGERDRVRANCNAMNQNKALYSDNVDSLCKSVTPR</sequence>
<feature type="signal peptide" evidence="2">
    <location>
        <begin position="1"/>
        <end position="23"/>
    </location>
</feature>
<dbReference type="AlphaFoldDB" id="A0A916S6X4"/>
<reference evidence="3" key="1">
    <citation type="journal article" date="2014" name="Int. J. Syst. Evol. Microbiol.">
        <title>Complete genome sequence of Corynebacterium casei LMG S-19264T (=DSM 44701T), isolated from a smear-ripened cheese.</title>
        <authorList>
            <consortium name="US DOE Joint Genome Institute (JGI-PGF)"/>
            <person name="Walter F."/>
            <person name="Albersmeier A."/>
            <person name="Kalinowski J."/>
            <person name="Ruckert C."/>
        </authorList>
    </citation>
    <scope>NUCLEOTIDE SEQUENCE</scope>
    <source>
        <strain evidence="3">CGMCC 1.15082</strain>
    </source>
</reference>
<comment type="caution">
    <text evidence="3">The sequence shown here is derived from an EMBL/GenBank/DDBJ whole genome shotgun (WGS) entry which is preliminary data.</text>
</comment>
<evidence type="ECO:0000256" key="2">
    <source>
        <dbReference type="SAM" id="SignalP"/>
    </source>
</evidence>
<gene>
    <name evidence="3" type="ORF">GCM10011491_11900</name>
</gene>
<dbReference type="Proteomes" id="UP000646478">
    <property type="component" value="Unassembled WGS sequence"/>
</dbReference>
<keyword evidence="4" id="KW-1185">Reference proteome</keyword>
<keyword evidence="2" id="KW-0732">Signal</keyword>
<protein>
    <submittedName>
        <fullName evidence="3">Uncharacterized protein</fullName>
    </submittedName>
</protein>